<evidence type="ECO:0000256" key="14">
    <source>
        <dbReference type="SAM" id="SignalP"/>
    </source>
</evidence>
<evidence type="ECO:0000256" key="3">
    <source>
        <dbReference type="ARBA" id="ARBA00022475"/>
    </source>
</evidence>
<dbReference type="Gene3D" id="3.80.10.10">
    <property type="entry name" value="Ribonuclease Inhibitor"/>
    <property type="match status" value="2"/>
</dbReference>
<evidence type="ECO:0000256" key="12">
    <source>
        <dbReference type="ARBA" id="ARBA00023303"/>
    </source>
</evidence>
<accession>A0ABD2C724</accession>
<keyword evidence="6 14" id="KW-0732">Signal</keyword>
<dbReference type="EMBL" id="JAUDFV010000020">
    <property type="protein sequence ID" value="KAL2740846.1"/>
    <property type="molecule type" value="Genomic_DNA"/>
</dbReference>
<keyword evidence="12" id="KW-0407">Ion channel</keyword>
<keyword evidence="2" id="KW-0813">Transport</keyword>
<evidence type="ECO:0000256" key="9">
    <source>
        <dbReference type="ARBA" id="ARBA00023065"/>
    </source>
</evidence>
<comment type="subcellular location">
    <subcellularLocation>
        <location evidence="1">Cell membrane</location>
        <topology evidence="1">Single-pass membrane protein</topology>
    </subcellularLocation>
</comment>
<evidence type="ECO:0000256" key="8">
    <source>
        <dbReference type="ARBA" id="ARBA00022989"/>
    </source>
</evidence>
<evidence type="ECO:0000256" key="5">
    <source>
        <dbReference type="ARBA" id="ARBA00022692"/>
    </source>
</evidence>
<evidence type="ECO:0000313" key="16">
    <source>
        <dbReference type="Proteomes" id="UP001607302"/>
    </source>
</evidence>
<keyword evidence="9" id="KW-0406">Ion transport</keyword>
<dbReference type="Pfam" id="PF13855">
    <property type="entry name" value="LRR_8"/>
    <property type="match status" value="2"/>
</dbReference>
<evidence type="ECO:0000256" key="7">
    <source>
        <dbReference type="ARBA" id="ARBA00022737"/>
    </source>
</evidence>
<dbReference type="PANTHER" id="PTHR46473:SF10">
    <property type="entry name" value="LD45603P-RELATED"/>
    <property type="match status" value="1"/>
</dbReference>
<evidence type="ECO:0000256" key="2">
    <source>
        <dbReference type="ARBA" id="ARBA00022448"/>
    </source>
</evidence>
<keyword evidence="3" id="KW-1003">Cell membrane</keyword>
<evidence type="ECO:0000256" key="1">
    <source>
        <dbReference type="ARBA" id="ARBA00004162"/>
    </source>
</evidence>
<keyword evidence="16" id="KW-1185">Reference proteome</keyword>
<dbReference type="InterPro" id="IPR032675">
    <property type="entry name" value="LRR_dom_sf"/>
</dbReference>
<evidence type="ECO:0000256" key="4">
    <source>
        <dbReference type="ARBA" id="ARBA00022614"/>
    </source>
</evidence>
<evidence type="ECO:0000256" key="10">
    <source>
        <dbReference type="ARBA" id="ARBA00023136"/>
    </source>
</evidence>
<feature type="signal peptide" evidence="14">
    <location>
        <begin position="1"/>
        <end position="27"/>
    </location>
</feature>
<protein>
    <submittedName>
        <fullName evidence="15">Toll-like receptor Tollo isoform X1</fullName>
    </submittedName>
</protein>
<keyword evidence="10 13" id="KW-0472">Membrane</keyword>
<keyword evidence="11" id="KW-1015">Disulfide bond</keyword>
<gene>
    <name evidence="15" type="ORF">V1478_000987</name>
</gene>
<evidence type="ECO:0000256" key="11">
    <source>
        <dbReference type="ARBA" id="ARBA00023157"/>
    </source>
</evidence>
<dbReference type="SMART" id="SM00369">
    <property type="entry name" value="LRR_TYP"/>
    <property type="match status" value="4"/>
</dbReference>
<sequence>MNVRIIASSRFLAILVSIAILKPFVLADYSCSVLCDCDTWYTLKRASCSGRRLYSIHTGASNLVQALDLSDNTISSLGNHELFEEGLTNLKYLNLSKNSISDISLEAFFGITELTVLDLSRNYLYYLLPEIFLEAKNLRVLKLSRNNFNIHVPKLQCPWLTELDVHSCQISHIPVDTFAGLTHLRSLDLTNNLMIQLDNVVLKPLQFLRKVSLEGNPWSCNGMMYDLEDNLRLRNIEYDLICNESIKGPKKFEKMMLKPLINSKVRMYSSTSSKEYTKETIKCKDDLKNSSTSSTNDTQNIYKKYSTIPYYWFLIMGFLLGCASSMAVCYVCILTKFICCCRKHDYRDRTTNNDPQRLFLLHNQWHVATEPTLDSSQTISCPGTPPPPYRDVILRPGLYRAATPI</sequence>
<name>A0ABD2C724_VESSQ</name>
<dbReference type="InterPro" id="IPR003591">
    <property type="entry name" value="Leu-rich_rpt_typical-subtyp"/>
</dbReference>
<feature type="chain" id="PRO_5044864686" evidence="14">
    <location>
        <begin position="28"/>
        <end position="405"/>
    </location>
</feature>
<evidence type="ECO:0000256" key="6">
    <source>
        <dbReference type="ARBA" id="ARBA00022729"/>
    </source>
</evidence>
<dbReference type="GO" id="GO:0005886">
    <property type="term" value="C:plasma membrane"/>
    <property type="evidence" value="ECO:0007669"/>
    <property type="project" value="UniProtKB-SubCell"/>
</dbReference>
<reference evidence="15 16" key="1">
    <citation type="journal article" date="2024" name="Ann. Entomol. Soc. Am.">
        <title>Genomic analyses of the southern and eastern yellowjacket wasps (Hymenoptera: Vespidae) reveal evolutionary signatures of social life.</title>
        <authorList>
            <person name="Catto M.A."/>
            <person name="Caine P.B."/>
            <person name="Orr S.E."/>
            <person name="Hunt B.G."/>
            <person name="Goodisman M.A.D."/>
        </authorList>
    </citation>
    <scope>NUCLEOTIDE SEQUENCE [LARGE SCALE GENOMIC DNA]</scope>
    <source>
        <strain evidence="15">233</strain>
        <tissue evidence="15">Head and thorax</tissue>
    </source>
</reference>
<dbReference type="AlphaFoldDB" id="A0ABD2C724"/>
<organism evidence="15 16">
    <name type="scientific">Vespula squamosa</name>
    <name type="common">Southern yellow jacket</name>
    <name type="synonym">Wasp</name>
    <dbReference type="NCBI Taxonomy" id="30214"/>
    <lineage>
        <taxon>Eukaryota</taxon>
        <taxon>Metazoa</taxon>
        <taxon>Ecdysozoa</taxon>
        <taxon>Arthropoda</taxon>
        <taxon>Hexapoda</taxon>
        <taxon>Insecta</taxon>
        <taxon>Pterygota</taxon>
        <taxon>Neoptera</taxon>
        <taxon>Endopterygota</taxon>
        <taxon>Hymenoptera</taxon>
        <taxon>Apocrita</taxon>
        <taxon>Aculeata</taxon>
        <taxon>Vespoidea</taxon>
        <taxon>Vespidae</taxon>
        <taxon>Vespinae</taxon>
        <taxon>Vespula</taxon>
    </lineage>
</organism>
<dbReference type="Proteomes" id="UP001607302">
    <property type="component" value="Unassembled WGS sequence"/>
</dbReference>
<keyword evidence="5 13" id="KW-0812">Transmembrane</keyword>
<keyword evidence="8 13" id="KW-1133">Transmembrane helix</keyword>
<dbReference type="PROSITE" id="PS51450">
    <property type="entry name" value="LRR"/>
    <property type="match status" value="1"/>
</dbReference>
<dbReference type="InterPro" id="IPR001611">
    <property type="entry name" value="Leu-rich_rpt"/>
</dbReference>
<evidence type="ECO:0000256" key="13">
    <source>
        <dbReference type="SAM" id="Phobius"/>
    </source>
</evidence>
<dbReference type="SUPFAM" id="SSF52058">
    <property type="entry name" value="L domain-like"/>
    <property type="match status" value="1"/>
</dbReference>
<keyword evidence="7" id="KW-0677">Repeat</keyword>
<keyword evidence="4" id="KW-0433">Leucine-rich repeat</keyword>
<feature type="transmembrane region" description="Helical" evidence="13">
    <location>
        <begin position="310"/>
        <end position="339"/>
    </location>
</feature>
<evidence type="ECO:0000313" key="15">
    <source>
        <dbReference type="EMBL" id="KAL2740846.1"/>
    </source>
</evidence>
<dbReference type="GO" id="GO:0034220">
    <property type="term" value="P:monoatomic ion transmembrane transport"/>
    <property type="evidence" value="ECO:0007669"/>
    <property type="project" value="UniProtKB-KW"/>
</dbReference>
<dbReference type="InterPro" id="IPR051432">
    <property type="entry name" value="KCNMA1_auxiliary"/>
</dbReference>
<comment type="caution">
    <text evidence="15">The sequence shown here is derived from an EMBL/GenBank/DDBJ whole genome shotgun (WGS) entry which is preliminary data.</text>
</comment>
<proteinExistence type="predicted"/>
<dbReference type="PANTHER" id="PTHR46473">
    <property type="entry name" value="GH08155P"/>
    <property type="match status" value="1"/>
</dbReference>